<dbReference type="EMBL" id="KL250636">
    <property type="protein sequence ID" value="KGB34822.1"/>
    <property type="molecule type" value="Genomic_DNA"/>
</dbReference>
<name>A0A094ZLE0_SCHHA</name>
<protein>
    <submittedName>
        <fullName evidence="1">Uncharacterized protein</fullName>
    </submittedName>
</protein>
<accession>A0A094ZLE0</accession>
<proteinExistence type="predicted"/>
<organism evidence="1">
    <name type="scientific">Schistosoma haematobium</name>
    <name type="common">Blood fluke</name>
    <dbReference type="NCBI Taxonomy" id="6185"/>
    <lineage>
        <taxon>Eukaryota</taxon>
        <taxon>Metazoa</taxon>
        <taxon>Spiralia</taxon>
        <taxon>Lophotrochozoa</taxon>
        <taxon>Platyhelminthes</taxon>
        <taxon>Trematoda</taxon>
        <taxon>Digenea</taxon>
        <taxon>Strigeidida</taxon>
        <taxon>Schistosomatoidea</taxon>
        <taxon>Schistosomatidae</taxon>
        <taxon>Schistosoma</taxon>
    </lineage>
</organism>
<sequence>MTDGFRFDKLMFNISEADIAQAYQCK</sequence>
<evidence type="ECO:0000313" key="1">
    <source>
        <dbReference type="EMBL" id="KGB34822.1"/>
    </source>
</evidence>
<dbReference type="AlphaFoldDB" id="A0A094ZLE0"/>
<reference evidence="1" key="1">
    <citation type="journal article" date="2012" name="Nat. Genet.">
        <title>Whole-genome sequence of Schistosoma haematobium.</title>
        <authorList>
            <person name="Young N.D."/>
            <person name="Jex A.R."/>
            <person name="Li B."/>
            <person name="Liu S."/>
            <person name="Yang L."/>
            <person name="Xiong Z."/>
            <person name="Li Y."/>
            <person name="Cantacessi C."/>
            <person name="Hall R.S."/>
            <person name="Xu X."/>
            <person name="Chen F."/>
            <person name="Wu X."/>
            <person name="Zerlotini A."/>
            <person name="Oliveira G."/>
            <person name="Hofmann A."/>
            <person name="Zhang G."/>
            <person name="Fang X."/>
            <person name="Kang Y."/>
            <person name="Campbell B.E."/>
            <person name="Loukas A."/>
            <person name="Ranganathan S."/>
            <person name="Rollinson D."/>
            <person name="Rinaldi G."/>
            <person name="Brindley P.J."/>
            <person name="Yang H."/>
            <person name="Wang J."/>
            <person name="Wang J."/>
            <person name="Gasser R.B."/>
        </authorList>
    </citation>
    <scope>NUCLEOTIDE SEQUENCE [LARGE SCALE GENOMIC DNA]</scope>
</reference>
<gene>
    <name evidence="1" type="ORF">MS3_03049</name>
</gene>